<gene>
    <name evidence="3" type="ORF">GCM10022419_055110</name>
</gene>
<sequence length="179" mass="18109">MEPRTRHFLRSLPALALAAAVVTGPSAYADTYRTATASGSGPSWSAGTTNAENNARAALNQQAAQVGEVCPSVSVSSTHVYTAPDGSAYIFYATASGTCVTAPPPPPPPSYTVPRSETRQGGGATASAAIQNGAQAARSAVLAAGVACTNWQTASTFVWAASGGVWHIYDVTVSATCTN</sequence>
<evidence type="ECO:0000313" key="3">
    <source>
        <dbReference type="EMBL" id="GAA3567333.1"/>
    </source>
</evidence>
<evidence type="ECO:0000256" key="2">
    <source>
        <dbReference type="SAM" id="SignalP"/>
    </source>
</evidence>
<protein>
    <recommendedName>
        <fullName evidence="5">Secreted protein</fullName>
    </recommendedName>
</protein>
<reference evidence="4" key="1">
    <citation type="journal article" date="2019" name="Int. J. Syst. Evol. Microbiol.">
        <title>The Global Catalogue of Microorganisms (GCM) 10K type strain sequencing project: providing services to taxonomists for standard genome sequencing and annotation.</title>
        <authorList>
            <consortium name="The Broad Institute Genomics Platform"/>
            <consortium name="The Broad Institute Genome Sequencing Center for Infectious Disease"/>
            <person name="Wu L."/>
            <person name="Ma J."/>
        </authorList>
    </citation>
    <scope>NUCLEOTIDE SEQUENCE [LARGE SCALE GENOMIC DNA]</scope>
    <source>
        <strain evidence="4">JCM 17326</strain>
    </source>
</reference>
<evidence type="ECO:0000256" key="1">
    <source>
        <dbReference type="SAM" id="MobiDB-lite"/>
    </source>
</evidence>
<evidence type="ECO:0008006" key="5">
    <source>
        <dbReference type="Google" id="ProtNLM"/>
    </source>
</evidence>
<feature type="signal peptide" evidence="2">
    <location>
        <begin position="1"/>
        <end position="29"/>
    </location>
</feature>
<feature type="region of interest" description="Disordered" evidence="1">
    <location>
        <begin position="104"/>
        <end position="127"/>
    </location>
</feature>
<organism evidence="3 4">
    <name type="scientific">Nonomuraea rosea</name>
    <dbReference type="NCBI Taxonomy" id="638574"/>
    <lineage>
        <taxon>Bacteria</taxon>
        <taxon>Bacillati</taxon>
        <taxon>Actinomycetota</taxon>
        <taxon>Actinomycetes</taxon>
        <taxon>Streptosporangiales</taxon>
        <taxon>Streptosporangiaceae</taxon>
        <taxon>Nonomuraea</taxon>
    </lineage>
</organism>
<feature type="chain" id="PRO_5045509741" description="Secreted protein" evidence="2">
    <location>
        <begin position="30"/>
        <end position="179"/>
    </location>
</feature>
<evidence type="ECO:0000313" key="4">
    <source>
        <dbReference type="Proteomes" id="UP001500630"/>
    </source>
</evidence>
<name>A0ABP6XN50_9ACTN</name>
<keyword evidence="4" id="KW-1185">Reference proteome</keyword>
<dbReference type="RefSeq" id="WP_345566117.1">
    <property type="nucleotide sequence ID" value="NZ_BAABDQ010000012.1"/>
</dbReference>
<comment type="caution">
    <text evidence="3">The sequence shown here is derived from an EMBL/GenBank/DDBJ whole genome shotgun (WGS) entry which is preliminary data.</text>
</comment>
<keyword evidence="2" id="KW-0732">Signal</keyword>
<dbReference type="EMBL" id="BAABDQ010000012">
    <property type="protein sequence ID" value="GAA3567333.1"/>
    <property type="molecule type" value="Genomic_DNA"/>
</dbReference>
<dbReference type="Proteomes" id="UP001500630">
    <property type="component" value="Unassembled WGS sequence"/>
</dbReference>
<proteinExistence type="predicted"/>
<accession>A0ABP6XN50</accession>